<organism evidence="4 5">
    <name type="scientific">Aspergillus terreus (strain NIH 2624 / FGSC A1156)</name>
    <dbReference type="NCBI Taxonomy" id="341663"/>
    <lineage>
        <taxon>Eukaryota</taxon>
        <taxon>Fungi</taxon>
        <taxon>Dikarya</taxon>
        <taxon>Ascomycota</taxon>
        <taxon>Pezizomycotina</taxon>
        <taxon>Eurotiomycetes</taxon>
        <taxon>Eurotiomycetidae</taxon>
        <taxon>Eurotiales</taxon>
        <taxon>Aspergillaceae</taxon>
        <taxon>Aspergillus</taxon>
        <taxon>Aspergillus subgen. Circumdati</taxon>
    </lineage>
</organism>
<name>Q0CFF5_ASPTN</name>
<dbReference type="RefSeq" id="XP_001216200.1">
    <property type="nucleotide sequence ID" value="XM_001216200.1"/>
</dbReference>
<accession>Q0CFF5</accession>
<evidence type="ECO:0000256" key="3">
    <source>
        <dbReference type="SAM" id="SignalP"/>
    </source>
</evidence>
<gene>
    <name evidence="4" type="ORF">ATEG_07579</name>
</gene>
<dbReference type="Proteomes" id="UP000007963">
    <property type="component" value="Unassembled WGS sequence"/>
</dbReference>
<feature type="region of interest" description="Disordered" evidence="2">
    <location>
        <begin position="481"/>
        <end position="502"/>
    </location>
</feature>
<proteinExistence type="predicted"/>
<dbReference type="HOGENOM" id="CLU_415028_0_0_1"/>
<evidence type="ECO:0000256" key="1">
    <source>
        <dbReference type="SAM" id="Coils"/>
    </source>
</evidence>
<dbReference type="VEuPathDB" id="FungiDB:ATEG_07579"/>
<keyword evidence="1" id="KW-0175">Coiled coil</keyword>
<feature type="coiled-coil region" evidence="1">
    <location>
        <begin position="609"/>
        <end position="636"/>
    </location>
</feature>
<dbReference type="OrthoDB" id="5599753at2759"/>
<dbReference type="GeneID" id="4323047"/>
<feature type="chain" id="PRO_5004170106" evidence="3">
    <location>
        <begin position="21"/>
        <end position="661"/>
    </location>
</feature>
<dbReference type="eggNOG" id="ENOG502S87B">
    <property type="taxonomic scope" value="Eukaryota"/>
</dbReference>
<feature type="coiled-coil region" evidence="1">
    <location>
        <begin position="516"/>
        <end position="550"/>
    </location>
</feature>
<protein>
    <submittedName>
        <fullName evidence="4">Uncharacterized protein</fullName>
    </submittedName>
</protein>
<sequence length="661" mass="74110">MPSLLFVTSLCLATSSTAVAYCYFLHRSLEHRIVHGSQHGKLPSSLSATITSIPPEVFTDEYYAVHDHASRRVPRDLLPNKDADDLFTMLLRRNMTAFAKFPQAWILRLVVPPVDRKTFSASHIHSLNFDKGDLVCGVYRVEERTPDKAVLAILLKGPIGGRLVIRYTEDGEEIVYHSETAMWTKRETGPHGTKRATMPLEKPVLRFLHEMAAWWLLDSGVRFLMDRKEGSPSPAAAFNSLPSSAQLWYLTAFKLAHCDERTRQQRLPDEHPTLCLQCEDAWLAAHSTDHHHRHSRGISPPNAMERDGSDWFVPARASPLESEMDAILRAASPSSGEAESLTEEMIRHHAKAFAKFFGEVGSDDGDELFNALPDDIQEDPGSQGNAIVPSSESDLISFDDAELVDALRSEETSNSKPFVDCRQKSLLDTDPCEPVQPSEDCYPCSSHDTDRDGEMEFDATMEDKDPDSSRSSKSDAFFDMQSASSQPHGTDERTSVQSPLSEDIDMSKFDQDTMECDDIQIAISIAEDRMAILEAQIREMEILLSRKIAEQAREGNASVCSLLVAGIAGIVARLLSAFGLCRNEAVQDPDNTGTHTFPSPDDDWVFMDADEIEQEMWRAQAKLEALETQVTNMQNAFSRRMLVLLVERLIVAHRFFDRRLY</sequence>
<feature type="signal peptide" evidence="3">
    <location>
        <begin position="1"/>
        <end position="20"/>
    </location>
</feature>
<reference evidence="5" key="1">
    <citation type="submission" date="2005-09" db="EMBL/GenBank/DDBJ databases">
        <title>Annotation of the Aspergillus terreus NIH2624 genome.</title>
        <authorList>
            <person name="Birren B.W."/>
            <person name="Lander E.S."/>
            <person name="Galagan J.E."/>
            <person name="Nusbaum C."/>
            <person name="Devon K."/>
            <person name="Henn M."/>
            <person name="Ma L.-J."/>
            <person name="Jaffe D.B."/>
            <person name="Butler J."/>
            <person name="Alvarez P."/>
            <person name="Gnerre S."/>
            <person name="Grabherr M."/>
            <person name="Kleber M."/>
            <person name="Mauceli E.W."/>
            <person name="Brockman W."/>
            <person name="Rounsley S."/>
            <person name="Young S.K."/>
            <person name="LaButti K."/>
            <person name="Pushparaj V."/>
            <person name="DeCaprio D."/>
            <person name="Crawford M."/>
            <person name="Koehrsen M."/>
            <person name="Engels R."/>
            <person name="Montgomery P."/>
            <person name="Pearson M."/>
            <person name="Howarth C."/>
            <person name="Larson L."/>
            <person name="Luoma S."/>
            <person name="White J."/>
            <person name="Alvarado L."/>
            <person name="Kodira C.D."/>
            <person name="Zeng Q."/>
            <person name="Oleary S."/>
            <person name="Yandava C."/>
            <person name="Denning D.W."/>
            <person name="Nierman W.C."/>
            <person name="Milne T."/>
            <person name="Madden K."/>
        </authorList>
    </citation>
    <scope>NUCLEOTIDE SEQUENCE [LARGE SCALE GENOMIC DNA]</scope>
    <source>
        <strain evidence="5">NIH 2624 / FGSC A1156</strain>
    </source>
</reference>
<feature type="region of interest" description="Disordered" evidence="2">
    <location>
        <begin position="428"/>
        <end position="453"/>
    </location>
</feature>
<keyword evidence="3" id="KW-0732">Signal</keyword>
<evidence type="ECO:0000313" key="4">
    <source>
        <dbReference type="EMBL" id="EAU31841.1"/>
    </source>
</evidence>
<evidence type="ECO:0000313" key="5">
    <source>
        <dbReference type="Proteomes" id="UP000007963"/>
    </source>
</evidence>
<dbReference type="EMBL" id="CH476604">
    <property type="protein sequence ID" value="EAU31841.1"/>
    <property type="molecule type" value="Genomic_DNA"/>
</dbReference>
<dbReference type="AlphaFoldDB" id="Q0CFF5"/>
<evidence type="ECO:0000256" key="2">
    <source>
        <dbReference type="SAM" id="MobiDB-lite"/>
    </source>
</evidence>